<dbReference type="InterPro" id="IPR006379">
    <property type="entry name" value="HAD-SF_hydro_IIB"/>
</dbReference>
<dbReference type="RefSeq" id="WP_057740331.1">
    <property type="nucleotide sequence ID" value="NZ_AZDQ01000045.1"/>
</dbReference>
<dbReference type="STRING" id="1423720.FC67_GL002204"/>
<proteinExistence type="predicted"/>
<dbReference type="KEGG" id="lali:LA20249_03530"/>
<dbReference type="InterPro" id="IPR000150">
    <property type="entry name" value="Cof"/>
</dbReference>
<reference evidence="1 2" key="1">
    <citation type="submission" date="2016-12" db="EMBL/GenBank/DDBJ databases">
        <title>The whole genome sequencing and assembly of Lactobacillus alimentarius DSM 20249T strain.</title>
        <authorList>
            <person name="Lee Y.-J."/>
            <person name="Yi H."/>
            <person name="Bahn Y.-S."/>
            <person name="Kim J.F."/>
            <person name="Lee D.-W."/>
        </authorList>
    </citation>
    <scope>NUCLEOTIDE SEQUENCE [LARGE SCALE GENOMIC DNA]</scope>
    <source>
        <strain evidence="1 2">DSM 20249</strain>
    </source>
</reference>
<dbReference type="OrthoDB" id="9806027at2"/>
<dbReference type="NCBIfam" id="TIGR01484">
    <property type="entry name" value="HAD-SF-IIB"/>
    <property type="match status" value="1"/>
</dbReference>
<gene>
    <name evidence="1" type="ORF">LA20249_03530</name>
</gene>
<evidence type="ECO:0000313" key="2">
    <source>
        <dbReference type="Proteomes" id="UP000234653"/>
    </source>
</evidence>
<sequence length="270" mass="30345">MSKYLVFTDLDGTLLSGDHKKVSVRTKATIEYLQRYDVKFYIATGRMYELAKITQDRLNHDVGLVTSNGAVFDGVGGQEVKYLGSKAVDLAYRVTQINKLPMMLFTPKIAYFTEKIPHFIAQNAGNFDEAFGYREIKSLNDLQKISPQITNGVVLSRGNMAELNQVRQQLSDSKLLHLSSSGPSNIEMIPLKTDKGTAIKQIQLENEIDRNHTFVFGDGMNDLGMMKEAKYSVAMGNAQPEVKQAANYITETNINDGISKFLENYFKKLY</sequence>
<dbReference type="PANTHER" id="PTHR10000:SF23">
    <property type="entry name" value="5-AMINO-6-(5-PHOSPHO-D-RIBITYLAMINO)URACIL PHOSPHATASE YITU"/>
    <property type="match status" value="1"/>
</dbReference>
<dbReference type="Pfam" id="PF08282">
    <property type="entry name" value="Hydrolase_3"/>
    <property type="match status" value="1"/>
</dbReference>
<evidence type="ECO:0000313" key="1">
    <source>
        <dbReference type="EMBL" id="AUI71323.1"/>
    </source>
</evidence>
<dbReference type="Gene3D" id="3.30.1240.10">
    <property type="match status" value="1"/>
</dbReference>
<dbReference type="AlphaFoldDB" id="A0A2K9HMN6"/>
<dbReference type="SUPFAM" id="SSF56784">
    <property type="entry name" value="HAD-like"/>
    <property type="match status" value="1"/>
</dbReference>
<dbReference type="PROSITE" id="PS01229">
    <property type="entry name" value="COF_2"/>
    <property type="match status" value="1"/>
</dbReference>
<dbReference type="SFLD" id="SFLDS00003">
    <property type="entry name" value="Haloacid_Dehalogenase"/>
    <property type="match status" value="1"/>
</dbReference>
<dbReference type="SFLD" id="SFLDG01140">
    <property type="entry name" value="C2.B:_Phosphomannomutase_and_P"/>
    <property type="match status" value="1"/>
</dbReference>
<dbReference type="EMBL" id="CP018867">
    <property type="protein sequence ID" value="AUI71323.1"/>
    <property type="molecule type" value="Genomic_DNA"/>
</dbReference>
<dbReference type="GO" id="GO:0005829">
    <property type="term" value="C:cytosol"/>
    <property type="evidence" value="ECO:0007669"/>
    <property type="project" value="TreeGrafter"/>
</dbReference>
<organism evidence="1 2">
    <name type="scientific">Companilactobacillus alimentarius DSM 20249</name>
    <dbReference type="NCBI Taxonomy" id="1423720"/>
    <lineage>
        <taxon>Bacteria</taxon>
        <taxon>Bacillati</taxon>
        <taxon>Bacillota</taxon>
        <taxon>Bacilli</taxon>
        <taxon>Lactobacillales</taxon>
        <taxon>Lactobacillaceae</taxon>
        <taxon>Companilactobacillus</taxon>
    </lineage>
</organism>
<protein>
    <submittedName>
        <fullName evidence="1">HAD family hydrolase</fullName>
    </submittedName>
</protein>
<dbReference type="GO" id="GO:0000287">
    <property type="term" value="F:magnesium ion binding"/>
    <property type="evidence" value="ECO:0007669"/>
    <property type="project" value="TreeGrafter"/>
</dbReference>
<keyword evidence="1" id="KW-0378">Hydrolase</keyword>
<dbReference type="GO" id="GO:0016791">
    <property type="term" value="F:phosphatase activity"/>
    <property type="evidence" value="ECO:0007669"/>
    <property type="project" value="TreeGrafter"/>
</dbReference>
<keyword evidence="2" id="KW-1185">Reference proteome</keyword>
<dbReference type="PANTHER" id="PTHR10000">
    <property type="entry name" value="PHOSPHOSERINE PHOSPHATASE"/>
    <property type="match status" value="1"/>
</dbReference>
<dbReference type="InterPro" id="IPR023214">
    <property type="entry name" value="HAD_sf"/>
</dbReference>
<dbReference type="InterPro" id="IPR036412">
    <property type="entry name" value="HAD-like_sf"/>
</dbReference>
<dbReference type="Proteomes" id="UP000234653">
    <property type="component" value="Chromosome"/>
</dbReference>
<accession>A0A2K9HMN6</accession>
<dbReference type="Gene3D" id="3.40.50.1000">
    <property type="entry name" value="HAD superfamily/HAD-like"/>
    <property type="match status" value="1"/>
</dbReference>
<name>A0A2K9HMN6_9LACO</name>
<dbReference type="NCBIfam" id="TIGR00099">
    <property type="entry name" value="Cof-subfamily"/>
    <property type="match status" value="1"/>
</dbReference>
<dbReference type="PROSITE" id="PS01228">
    <property type="entry name" value="COF_1"/>
    <property type="match status" value="1"/>
</dbReference>